<dbReference type="PANTHER" id="PTHR34482:SF36">
    <property type="entry name" value="RETROTRANSPOSON GAG DOMAIN-CONTAINING PROTEIN"/>
    <property type="match status" value="1"/>
</dbReference>
<dbReference type="Proteomes" id="UP000652761">
    <property type="component" value="Unassembled WGS sequence"/>
</dbReference>
<dbReference type="PANTHER" id="PTHR34482">
    <property type="entry name" value="DNA DAMAGE-INDUCIBLE PROTEIN 1-LIKE"/>
    <property type="match status" value="1"/>
</dbReference>
<reference evidence="2" key="1">
    <citation type="submission" date="2017-07" db="EMBL/GenBank/DDBJ databases">
        <title>Taro Niue Genome Assembly and Annotation.</title>
        <authorList>
            <person name="Atibalentja N."/>
            <person name="Keating K."/>
            <person name="Fields C.J."/>
        </authorList>
    </citation>
    <scope>NUCLEOTIDE SEQUENCE</scope>
    <source>
        <strain evidence="2">Niue_2</strain>
        <tissue evidence="2">Leaf</tissue>
    </source>
</reference>
<accession>A0A843XG15</accession>
<dbReference type="AlphaFoldDB" id="A0A843XG15"/>
<dbReference type="Pfam" id="PF03732">
    <property type="entry name" value="Retrotrans_gag"/>
    <property type="match status" value="1"/>
</dbReference>
<keyword evidence="3" id="KW-1185">Reference proteome</keyword>
<evidence type="ECO:0000259" key="1">
    <source>
        <dbReference type="Pfam" id="PF03732"/>
    </source>
</evidence>
<dbReference type="InterPro" id="IPR005162">
    <property type="entry name" value="Retrotrans_gag_dom"/>
</dbReference>
<proteinExistence type="predicted"/>
<protein>
    <recommendedName>
        <fullName evidence="1">Retrotransposon gag domain-containing protein</fullName>
    </recommendedName>
</protein>
<sequence>LKASELKLAVVEAEKAVIVTVLHEAETWGVAEYKVGPKFQKDLEQYDTACYEVGDRRGHLHATMEYAHEAFNTTLQECRQWTQDPHLDGICFASFQSGRMSSGAEDVGPLKHVSHKLSELKSFDQSGTADPDEAEKWLKEIEHIFHVIQCTDGDKLLLATFQLERDARAWWESVEATRAEAQFTWNEFKEHFNSKYFSERVQERKASEFATLKQRNLSVAEYEAQFSWLAPYANHLVGESDGDYHTHEEGNEDDAQE</sequence>
<feature type="domain" description="Retrotransposon gag" evidence="1">
    <location>
        <begin position="158"/>
        <end position="237"/>
    </location>
</feature>
<feature type="non-terminal residue" evidence="2">
    <location>
        <position position="257"/>
    </location>
</feature>
<comment type="caution">
    <text evidence="2">The sequence shown here is derived from an EMBL/GenBank/DDBJ whole genome shotgun (WGS) entry which is preliminary data.</text>
</comment>
<name>A0A843XG15_COLES</name>
<gene>
    <name evidence="2" type="ORF">Taro_051422</name>
</gene>
<evidence type="ECO:0000313" key="3">
    <source>
        <dbReference type="Proteomes" id="UP000652761"/>
    </source>
</evidence>
<evidence type="ECO:0000313" key="2">
    <source>
        <dbReference type="EMBL" id="MQM18429.1"/>
    </source>
</evidence>
<dbReference type="OrthoDB" id="786614at2759"/>
<organism evidence="2 3">
    <name type="scientific">Colocasia esculenta</name>
    <name type="common">Wild taro</name>
    <name type="synonym">Arum esculentum</name>
    <dbReference type="NCBI Taxonomy" id="4460"/>
    <lineage>
        <taxon>Eukaryota</taxon>
        <taxon>Viridiplantae</taxon>
        <taxon>Streptophyta</taxon>
        <taxon>Embryophyta</taxon>
        <taxon>Tracheophyta</taxon>
        <taxon>Spermatophyta</taxon>
        <taxon>Magnoliopsida</taxon>
        <taxon>Liliopsida</taxon>
        <taxon>Araceae</taxon>
        <taxon>Aroideae</taxon>
        <taxon>Colocasieae</taxon>
        <taxon>Colocasia</taxon>
    </lineage>
</organism>
<dbReference type="EMBL" id="NMUH01008194">
    <property type="protein sequence ID" value="MQM18429.1"/>
    <property type="molecule type" value="Genomic_DNA"/>
</dbReference>